<dbReference type="PROSITE" id="PS00217">
    <property type="entry name" value="SUGAR_TRANSPORT_2"/>
    <property type="match status" value="1"/>
</dbReference>
<sequence length="406" mass="44062">MFDFFLFGFYATYISKTFFPVGNEFASLMLTFMTFGAGFLMRPLGAIFLGAYVDSIGRRQGLIVTLGIMATGTILIAFVPGYGTIGLLAPFLVLIGRLLQGFSAGVELGGVSVYLAEMATPGRKGFYVSWQSGSQQVAVMFAAVIGFVLNHALTPADMNEWGWRIPFFIGCAIVPFLFYIRRSLEETEEFLKRKHRPSMNEVFGSLARNWQIVLLGMLLVGMTTISFYTITVYTPTFGKTVLKLSDTDSLLVTFCTALSNLFWLPVMGALSDRVGRKPILLVFSTLTLLTAYPVLVWLVGHASFGNMLIALLWLSFLYGSYNGAMVVALTEVVPASVRTAGFSLAYSLATALLGGFTPLVSTWLIEATGNRAAPGLWMAFGGACGLVATLLIYRRATHPAALASPA</sequence>
<keyword evidence="4" id="KW-1003">Cell membrane</keyword>
<keyword evidence="5 9" id="KW-0812">Transmembrane</keyword>
<evidence type="ECO:0000256" key="4">
    <source>
        <dbReference type="ARBA" id="ARBA00022475"/>
    </source>
</evidence>
<feature type="transmembrane region" description="Helical" evidence="9">
    <location>
        <begin position="279"/>
        <end position="300"/>
    </location>
</feature>
<dbReference type="PROSITE" id="PS00216">
    <property type="entry name" value="SUGAR_TRANSPORT_1"/>
    <property type="match status" value="2"/>
</dbReference>
<comment type="caution">
    <text evidence="11">The sequence shown here is derived from an EMBL/GenBank/DDBJ whole genome shotgun (WGS) entry which is preliminary data.</text>
</comment>
<feature type="transmembrane region" description="Helical" evidence="9">
    <location>
        <begin position="88"/>
        <end position="116"/>
    </location>
</feature>
<comment type="subcellular location">
    <subcellularLocation>
        <location evidence="1">Cell membrane</location>
        <topology evidence="1">Multi-pass membrane protein</topology>
    </subcellularLocation>
</comment>
<dbReference type="Proteomes" id="UP001596292">
    <property type="component" value="Unassembled WGS sequence"/>
</dbReference>
<comment type="similarity">
    <text evidence="2">Belongs to the major facilitator superfamily. Metabolite:H+ Symporter (MHS) family (TC 2.A.1.6) family.</text>
</comment>
<feature type="domain" description="Major facilitator superfamily (MFS) profile" evidence="10">
    <location>
        <begin position="1"/>
        <end position="397"/>
    </location>
</feature>
<dbReference type="RefSeq" id="WP_378975583.1">
    <property type="nucleotide sequence ID" value="NZ_JBHSWN010000001.1"/>
</dbReference>
<evidence type="ECO:0000256" key="1">
    <source>
        <dbReference type="ARBA" id="ARBA00004651"/>
    </source>
</evidence>
<dbReference type="Gene3D" id="1.20.1250.20">
    <property type="entry name" value="MFS general substrate transporter like domains"/>
    <property type="match status" value="2"/>
</dbReference>
<accession>A0ABW2BMF7</accession>
<dbReference type="PANTHER" id="PTHR43528">
    <property type="entry name" value="ALPHA-KETOGLUTARATE PERMEASE"/>
    <property type="match status" value="1"/>
</dbReference>
<evidence type="ECO:0000259" key="10">
    <source>
        <dbReference type="PROSITE" id="PS50850"/>
    </source>
</evidence>
<evidence type="ECO:0000256" key="8">
    <source>
        <dbReference type="ARBA" id="ARBA00023136"/>
    </source>
</evidence>
<keyword evidence="8 9" id="KW-0472">Membrane</keyword>
<name>A0ABW2BMF7_9HYPH</name>
<dbReference type="PROSITE" id="PS50850">
    <property type="entry name" value="MFS"/>
    <property type="match status" value="1"/>
</dbReference>
<dbReference type="PANTHER" id="PTHR43528:SF6">
    <property type="entry name" value="CITRATE-PROTON SYMPORTER"/>
    <property type="match status" value="1"/>
</dbReference>
<evidence type="ECO:0000256" key="5">
    <source>
        <dbReference type="ARBA" id="ARBA00022692"/>
    </source>
</evidence>
<feature type="transmembrane region" description="Helical" evidence="9">
    <location>
        <begin position="341"/>
        <end position="364"/>
    </location>
</feature>
<evidence type="ECO:0000256" key="3">
    <source>
        <dbReference type="ARBA" id="ARBA00022448"/>
    </source>
</evidence>
<evidence type="ECO:0000313" key="12">
    <source>
        <dbReference type="Proteomes" id="UP001596292"/>
    </source>
</evidence>
<evidence type="ECO:0000313" key="11">
    <source>
        <dbReference type="EMBL" id="MFC6791598.1"/>
    </source>
</evidence>
<evidence type="ECO:0000256" key="7">
    <source>
        <dbReference type="ARBA" id="ARBA00022989"/>
    </source>
</evidence>
<keyword evidence="3" id="KW-0813">Transport</keyword>
<evidence type="ECO:0000256" key="2">
    <source>
        <dbReference type="ARBA" id="ARBA00008240"/>
    </source>
</evidence>
<dbReference type="EMBL" id="JBHSWN010000001">
    <property type="protein sequence ID" value="MFC6791598.1"/>
    <property type="molecule type" value="Genomic_DNA"/>
</dbReference>
<dbReference type="NCBIfam" id="NF011656">
    <property type="entry name" value="PRK15075.1"/>
    <property type="match status" value="1"/>
</dbReference>
<keyword evidence="6" id="KW-0769">Symport</keyword>
<feature type="transmembrane region" description="Helical" evidence="9">
    <location>
        <begin position="61"/>
        <end position="82"/>
    </location>
</feature>
<protein>
    <submittedName>
        <fullName evidence="11">MFS transporter</fullName>
    </submittedName>
</protein>
<feature type="transmembrane region" description="Helical" evidence="9">
    <location>
        <begin position="137"/>
        <end position="155"/>
    </location>
</feature>
<dbReference type="InterPro" id="IPR020846">
    <property type="entry name" value="MFS_dom"/>
</dbReference>
<dbReference type="Pfam" id="PF07690">
    <property type="entry name" value="MFS_1"/>
    <property type="match status" value="1"/>
</dbReference>
<keyword evidence="12" id="KW-1185">Reference proteome</keyword>
<feature type="transmembrane region" description="Helical" evidence="9">
    <location>
        <begin position="25"/>
        <end position="49"/>
    </location>
</feature>
<dbReference type="InterPro" id="IPR011701">
    <property type="entry name" value="MFS"/>
</dbReference>
<dbReference type="InterPro" id="IPR036259">
    <property type="entry name" value="MFS_trans_sf"/>
</dbReference>
<evidence type="ECO:0000256" key="9">
    <source>
        <dbReference type="SAM" id="Phobius"/>
    </source>
</evidence>
<organism evidence="11 12">
    <name type="scientific">Methylobacterium komagatae</name>
    <dbReference type="NCBI Taxonomy" id="374425"/>
    <lineage>
        <taxon>Bacteria</taxon>
        <taxon>Pseudomonadati</taxon>
        <taxon>Pseudomonadota</taxon>
        <taxon>Alphaproteobacteria</taxon>
        <taxon>Hyphomicrobiales</taxon>
        <taxon>Methylobacteriaceae</taxon>
        <taxon>Methylobacterium</taxon>
    </lineage>
</organism>
<feature type="transmembrane region" description="Helical" evidence="9">
    <location>
        <begin position="250"/>
        <end position="270"/>
    </location>
</feature>
<feature type="transmembrane region" description="Helical" evidence="9">
    <location>
        <begin position="212"/>
        <end position="230"/>
    </location>
</feature>
<dbReference type="InterPro" id="IPR005829">
    <property type="entry name" value="Sugar_transporter_CS"/>
</dbReference>
<proteinExistence type="inferred from homology"/>
<feature type="transmembrane region" description="Helical" evidence="9">
    <location>
        <begin position="376"/>
        <end position="393"/>
    </location>
</feature>
<dbReference type="SUPFAM" id="SSF103473">
    <property type="entry name" value="MFS general substrate transporter"/>
    <property type="match status" value="1"/>
</dbReference>
<evidence type="ECO:0000256" key="6">
    <source>
        <dbReference type="ARBA" id="ARBA00022847"/>
    </source>
</evidence>
<feature type="transmembrane region" description="Helical" evidence="9">
    <location>
        <begin position="161"/>
        <end position="180"/>
    </location>
</feature>
<dbReference type="InterPro" id="IPR051084">
    <property type="entry name" value="H+-coupled_symporters"/>
</dbReference>
<keyword evidence="7 9" id="KW-1133">Transmembrane helix</keyword>
<reference evidence="12" key="1">
    <citation type="journal article" date="2019" name="Int. J. Syst. Evol. Microbiol.">
        <title>The Global Catalogue of Microorganisms (GCM) 10K type strain sequencing project: providing services to taxonomists for standard genome sequencing and annotation.</title>
        <authorList>
            <consortium name="The Broad Institute Genomics Platform"/>
            <consortium name="The Broad Institute Genome Sequencing Center for Infectious Disease"/>
            <person name="Wu L."/>
            <person name="Ma J."/>
        </authorList>
    </citation>
    <scope>NUCLEOTIDE SEQUENCE [LARGE SCALE GENOMIC DNA]</scope>
    <source>
        <strain evidence="12">CCUG 48316</strain>
    </source>
</reference>
<gene>
    <name evidence="11" type="ORF">ACFQE0_19495</name>
</gene>
<feature type="transmembrane region" description="Helical" evidence="9">
    <location>
        <begin position="306"/>
        <end position="329"/>
    </location>
</feature>